<evidence type="ECO:0000256" key="2">
    <source>
        <dbReference type="SAM" id="SignalP"/>
    </source>
</evidence>
<dbReference type="OrthoDB" id="190846at2759"/>
<feature type="region of interest" description="Disordered" evidence="1">
    <location>
        <begin position="19"/>
        <end position="48"/>
    </location>
</feature>
<protein>
    <submittedName>
        <fullName evidence="3">Uncharacterized protein</fullName>
    </submittedName>
</protein>
<evidence type="ECO:0000313" key="4">
    <source>
        <dbReference type="Proteomes" id="UP001165122"/>
    </source>
</evidence>
<dbReference type="EMBL" id="BRXW01000206">
    <property type="protein sequence ID" value="GMI14066.1"/>
    <property type="molecule type" value="Genomic_DNA"/>
</dbReference>
<reference evidence="4" key="1">
    <citation type="journal article" date="2023" name="Commun. Biol.">
        <title>Genome analysis of Parmales, the sister group of diatoms, reveals the evolutionary specialization of diatoms from phago-mixotrophs to photoautotrophs.</title>
        <authorList>
            <person name="Ban H."/>
            <person name="Sato S."/>
            <person name="Yoshikawa S."/>
            <person name="Yamada K."/>
            <person name="Nakamura Y."/>
            <person name="Ichinomiya M."/>
            <person name="Sato N."/>
            <person name="Blanc-Mathieu R."/>
            <person name="Endo H."/>
            <person name="Kuwata A."/>
            <person name="Ogata H."/>
        </authorList>
    </citation>
    <scope>NUCLEOTIDE SEQUENCE [LARGE SCALE GENOMIC DNA]</scope>
    <source>
        <strain evidence="4">NIES 3700</strain>
    </source>
</reference>
<sequence length="269" mass="30427">MSSLLLLLLFLVLPTLTSSSSESSESSSSSSSSPLPTDPFDPPHPPPTSSLSYLDLLTSHVKTTLTTGIPPTSSSCDWSWSTGRCEPNCECSYQFVIGDFHVGRSCRRRDDTPNEECNLDPDTLYYRSTSYTLQHVEKLKREVENKLELLKPHVNERLCENVSGREIVLDDYIPDFIPERFGRNKKFQVPEFGFCDDDDSDDDIIDEEEEEEIIVPVVEKPKINHEDVWETGSEEKIDATIPKPDEIIQKPLPLKEIINDWDDSGDDNG</sequence>
<gene>
    <name evidence="3" type="ORF">TrLO_g2127</name>
</gene>
<feature type="signal peptide" evidence="2">
    <location>
        <begin position="1"/>
        <end position="19"/>
    </location>
</feature>
<feature type="compositionally biased region" description="Pro residues" evidence="1">
    <location>
        <begin position="36"/>
        <end position="48"/>
    </location>
</feature>
<proteinExistence type="predicted"/>
<evidence type="ECO:0000256" key="1">
    <source>
        <dbReference type="SAM" id="MobiDB-lite"/>
    </source>
</evidence>
<keyword evidence="2" id="KW-0732">Signal</keyword>
<organism evidence="3 4">
    <name type="scientific">Triparma laevis f. longispina</name>
    <dbReference type="NCBI Taxonomy" id="1714387"/>
    <lineage>
        <taxon>Eukaryota</taxon>
        <taxon>Sar</taxon>
        <taxon>Stramenopiles</taxon>
        <taxon>Ochrophyta</taxon>
        <taxon>Bolidophyceae</taxon>
        <taxon>Parmales</taxon>
        <taxon>Triparmaceae</taxon>
        <taxon>Triparma</taxon>
    </lineage>
</organism>
<dbReference type="AlphaFoldDB" id="A0A9W7FL96"/>
<accession>A0A9W7FL96</accession>
<evidence type="ECO:0000313" key="3">
    <source>
        <dbReference type="EMBL" id="GMI14066.1"/>
    </source>
</evidence>
<dbReference type="Proteomes" id="UP001165122">
    <property type="component" value="Unassembled WGS sequence"/>
</dbReference>
<name>A0A9W7FL96_9STRA</name>
<feature type="compositionally biased region" description="Low complexity" evidence="1">
    <location>
        <begin position="19"/>
        <end position="35"/>
    </location>
</feature>
<keyword evidence="4" id="KW-1185">Reference proteome</keyword>
<feature type="chain" id="PRO_5040990866" evidence="2">
    <location>
        <begin position="20"/>
        <end position="269"/>
    </location>
</feature>
<comment type="caution">
    <text evidence="3">The sequence shown here is derived from an EMBL/GenBank/DDBJ whole genome shotgun (WGS) entry which is preliminary data.</text>
</comment>